<dbReference type="AlphaFoldDB" id="A0A2T7WTB5"/>
<organism evidence="1 2">
    <name type="scientific">Microbacterium testaceum</name>
    <name type="common">Aureobacterium testaceum</name>
    <name type="synonym">Brevibacterium testaceum</name>
    <dbReference type="NCBI Taxonomy" id="2033"/>
    <lineage>
        <taxon>Bacteria</taxon>
        <taxon>Bacillati</taxon>
        <taxon>Actinomycetota</taxon>
        <taxon>Actinomycetes</taxon>
        <taxon>Micrococcales</taxon>
        <taxon>Microbacteriaceae</taxon>
        <taxon>Microbacterium</taxon>
    </lineage>
</organism>
<name>A0A2T7WTB5_MICTE</name>
<proteinExistence type="predicted"/>
<dbReference type="RefSeq" id="WP_116536750.1">
    <property type="nucleotide sequence ID" value="NZ_QDFT01000006.1"/>
</dbReference>
<protein>
    <submittedName>
        <fullName evidence="1">Uncharacterized protein</fullName>
    </submittedName>
</protein>
<dbReference type="Proteomes" id="UP000244649">
    <property type="component" value="Unassembled WGS sequence"/>
</dbReference>
<reference evidence="1 2" key="1">
    <citation type="submission" date="2018-04" db="EMBL/GenBank/DDBJ databases">
        <authorList>
            <person name="Go L.Y."/>
            <person name="Mitchell J.A."/>
        </authorList>
    </citation>
    <scope>NUCLEOTIDE SEQUENCE [LARGE SCALE GENOMIC DNA]</scope>
    <source>
        <strain evidence="1 2">TPD7010</strain>
    </source>
</reference>
<dbReference type="EMBL" id="QDFT01000006">
    <property type="protein sequence ID" value="PVE77833.1"/>
    <property type="molecule type" value="Genomic_DNA"/>
</dbReference>
<evidence type="ECO:0000313" key="2">
    <source>
        <dbReference type="Proteomes" id="UP000244649"/>
    </source>
</evidence>
<evidence type="ECO:0000313" key="1">
    <source>
        <dbReference type="EMBL" id="PVE77833.1"/>
    </source>
</evidence>
<comment type="caution">
    <text evidence="1">The sequence shown here is derived from an EMBL/GenBank/DDBJ whole genome shotgun (WGS) entry which is preliminary data.</text>
</comment>
<accession>A0A2T7WTB5</accession>
<sequence>MPRIDLRDDDATTTEALRQLVAREAERPLYVHVAGDRDAHDELARLGFVEHGRDGDDVVYVLPPTLE</sequence>
<gene>
    <name evidence="1" type="ORF">DC432_03800</name>
</gene>